<evidence type="ECO:0000256" key="1">
    <source>
        <dbReference type="SAM" id="MobiDB-lite"/>
    </source>
</evidence>
<gene>
    <name evidence="2" type="ORF">PCL_09766</name>
</gene>
<feature type="region of interest" description="Disordered" evidence="1">
    <location>
        <begin position="150"/>
        <end position="177"/>
    </location>
</feature>
<reference evidence="2 3" key="1">
    <citation type="journal article" date="2016" name="Front. Microbiol.">
        <title>Genome and transcriptome sequences reveal the specific parasitism of the nematophagous Purpureocillium lilacinum 36-1.</title>
        <authorList>
            <person name="Xie J."/>
            <person name="Li S."/>
            <person name="Mo C."/>
            <person name="Xiao X."/>
            <person name="Peng D."/>
            <person name="Wang G."/>
            <person name="Xiao Y."/>
        </authorList>
    </citation>
    <scope>NUCLEOTIDE SEQUENCE [LARGE SCALE GENOMIC DNA]</scope>
    <source>
        <strain evidence="2 3">36-1</strain>
    </source>
</reference>
<organism evidence="2 3">
    <name type="scientific">Purpureocillium lilacinum</name>
    <name type="common">Paecilomyces lilacinus</name>
    <dbReference type="NCBI Taxonomy" id="33203"/>
    <lineage>
        <taxon>Eukaryota</taxon>
        <taxon>Fungi</taxon>
        <taxon>Dikarya</taxon>
        <taxon>Ascomycota</taxon>
        <taxon>Pezizomycotina</taxon>
        <taxon>Sordariomycetes</taxon>
        <taxon>Hypocreomycetidae</taxon>
        <taxon>Hypocreales</taxon>
        <taxon>Ophiocordycipitaceae</taxon>
        <taxon>Purpureocillium</taxon>
    </lineage>
</organism>
<sequence length="177" mass="19192">MCFGSGERDPEYDRPCRRGYALTRRIPYVTATKTDTEMAIGADTGAGTGVGTEVGTVILSRPSTDWLVTKHERRALWSLERYDILLRNGRPKVLASYLRVRASPESILQPSHGKGPLAPPVPLAAVVRLAAARAARAGHEPQVIRWGKSTRLPMPTRNPAGGSIGTRNGAATHESRE</sequence>
<dbReference type="EMBL" id="LCWV01000005">
    <property type="protein sequence ID" value="PWI72751.1"/>
    <property type="molecule type" value="Genomic_DNA"/>
</dbReference>
<protein>
    <submittedName>
        <fullName evidence="2">Uncharacterized protein</fullName>
    </submittedName>
</protein>
<evidence type="ECO:0000313" key="3">
    <source>
        <dbReference type="Proteomes" id="UP000245956"/>
    </source>
</evidence>
<proteinExistence type="predicted"/>
<evidence type="ECO:0000313" key="2">
    <source>
        <dbReference type="EMBL" id="PWI72751.1"/>
    </source>
</evidence>
<name>A0A2U3EE02_PURLI</name>
<accession>A0A2U3EE02</accession>
<comment type="caution">
    <text evidence="2">The sequence shown here is derived from an EMBL/GenBank/DDBJ whole genome shotgun (WGS) entry which is preliminary data.</text>
</comment>
<dbReference type="AlphaFoldDB" id="A0A2U3EE02"/>
<dbReference type="Proteomes" id="UP000245956">
    <property type="component" value="Unassembled WGS sequence"/>
</dbReference>